<organism evidence="2">
    <name type="scientific">marine sediment metagenome</name>
    <dbReference type="NCBI Taxonomy" id="412755"/>
    <lineage>
        <taxon>unclassified sequences</taxon>
        <taxon>metagenomes</taxon>
        <taxon>ecological metagenomes</taxon>
    </lineage>
</organism>
<dbReference type="InterPro" id="IPR018391">
    <property type="entry name" value="PQQ_b-propeller_rpt"/>
</dbReference>
<dbReference type="InterPro" id="IPR002372">
    <property type="entry name" value="PQQ_rpt_dom"/>
</dbReference>
<evidence type="ECO:0000259" key="1">
    <source>
        <dbReference type="Pfam" id="PF13360"/>
    </source>
</evidence>
<proteinExistence type="predicted"/>
<dbReference type="Gene3D" id="2.130.10.10">
    <property type="entry name" value="YVTN repeat-like/Quinoprotein amine dehydrogenase"/>
    <property type="match status" value="2"/>
</dbReference>
<dbReference type="SUPFAM" id="SSF50998">
    <property type="entry name" value="Quinoprotein alcohol dehydrogenase-like"/>
    <property type="match status" value="2"/>
</dbReference>
<dbReference type="PANTHER" id="PTHR34512:SF30">
    <property type="entry name" value="OUTER MEMBRANE PROTEIN ASSEMBLY FACTOR BAMB"/>
    <property type="match status" value="1"/>
</dbReference>
<dbReference type="InterPro" id="IPR015943">
    <property type="entry name" value="WD40/YVTN_repeat-like_dom_sf"/>
</dbReference>
<dbReference type="PANTHER" id="PTHR34512">
    <property type="entry name" value="CELL SURFACE PROTEIN"/>
    <property type="match status" value="1"/>
</dbReference>
<sequence length="412" mass="43609">TVAGGMAFVASKDTHRLTALDAVTGEVRWSFTAGGPIDTPPTIHAGRALFGCRNGWVYALAASDGELIWRFRAAPTEDRIIAHGQLESPVPAFGSVIAEGQTVYCSAGRSSELDGGVHVYALDAATGKQLWRNGTSGVWFNFLPHNSYGFSGVAPQGYLLASEDVLLVPTGRSVPAGYDRKTGRLLFYEPGRSHHGGGTWSTIEGKVYYSPGEFGREMKRYALATGKQVGYAAFKAERVLYGPAFFARTFRGKVHGRIGRSRREWSFPHEPTYEMAQAGQVLLLGGDDAVTALNVADGKELWKGRAPGQVRGIAVADGRLIVTTHTGEVHCLASASDAPQPPRVVQAPLAPAAGSPQPRYFGEVLAAVKASGASAGYALIVGEKDAALAEALARRTGLHILAAMTDQSAADA</sequence>
<comment type="caution">
    <text evidence="2">The sequence shown here is derived from an EMBL/GenBank/DDBJ whole genome shotgun (WGS) entry which is preliminary data.</text>
</comment>
<feature type="domain" description="Pyrrolo-quinoline quinone repeat" evidence="1">
    <location>
        <begin position="2"/>
        <end position="78"/>
    </location>
</feature>
<dbReference type="Pfam" id="PF13360">
    <property type="entry name" value="PQQ_2"/>
    <property type="match status" value="2"/>
</dbReference>
<protein>
    <recommendedName>
        <fullName evidence="1">Pyrrolo-quinoline quinone repeat domain-containing protein</fullName>
    </recommendedName>
</protein>
<gene>
    <name evidence="2" type="ORF">LCGC14_2786760</name>
</gene>
<feature type="non-terminal residue" evidence="2">
    <location>
        <position position="1"/>
    </location>
</feature>
<dbReference type="EMBL" id="LAZR01051926">
    <property type="protein sequence ID" value="KKK84099.1"/>
    <property type="molecule type" value="Genomic_DNA"/>
</dbReference>
<dbReference type="InterPro" id="IPR011047">
    <property type="entry name" value="Quinoprotein_ADH-like_sf"/>
</dbReference>
<feature type="non-terminal residue" evidence="2">
    <location>
        <position position="412"/>
    </location>
</feature>
<name>A0A0F9B0A9_9ZZZZ</name>
<reference evidence="2" key="1">
    <citation type="journal article" date="2015" name="Nature">
        <title>Complex archaea that bridge the gap between prokaryotes and eukaryotes.</title>
        <authorList>
            <person name="Spang A."/>
            <person name="Saw J.H."/>
            <person name="Jorgensen S.L."/>
            <person name="Zaremba-Niedzwiedzka K."/>
            <person name="Martijn J."/>
            <person name="Lind A.E."/>
            <person name="van Eijk R."/>
            <person name="Schleper C."/>
            <person name="Guy L."/>
            <person name="Ettema T.J."/>
        </authorList>
    </citation>
    <scope>NUCLEOTIDE SEQUENCE</scope>
</reference>
<evidence type="ECO:0000313" key="2">
    <source>
        <dbReference type="EMBL" id="KKK84099.1"/>
    </source>
</evidence>
<dbReference type="AlphaFoldDB" id="A0A0F9B0A9"/>
<dbReference type="SMART" id="SM00564">
    <property type="entry name" value="PQQ"/>
    <property type="match status" value="4"/>
</dbReference>
<accession>A0A0F9B0A9</accession>
<feature type="domain" description="Pyrrolo-quinoline quinone repeat" evidence="1">
    <location>
        <begin position="275"/>
        <end position="376"/>
    </location>
</feature>